<protein>
    <recommendedName>
        <fullName evidence="2">General secretion pathway GspH domain-containing protein</fullName>
    </recommendedName>
</protein>
<dbReference type="SUPFAM" id="SSF54523">
    <property type="entry name" value="Pili subunits"/>
    <property type="match status" value="1"/>
</dbReference>
<dbReference type="Gene3D" id="3.30.700.10">
    <property type="entry name" value="Glycoprotein, Type 4 Pilin"/>
    <property type="match status" value="1"/>
</dbReference>
<feature type="non-terminal residue" evidence="1">
    <location>
        <position position="151"/>
    </location>
</feature>
<gene>
    <name evidence="1" type="ORF">METZ01_LOCUS472123</name>
</gene>
<name>A0A383BHC3_9ZZZZ</name>
<dbReference type="EMBL" id="UINC01200402">
    <property type="protein sequence ID" value="SVE19269.1"/>
    <property type="molecule type" value="Genomic_DNA"/>
</dbReference>
<reference evidence="1" key="1">
    <citation type="submission" date="2018-05" db="EMBL/GenBank/DDBJ databases">
        <authorList>
            <person name="Lanie J.A."/>
            <person name="Ng W.-L."/>
            <person name="Kazmierczak K.M."/>
            <person name="Andrzejewski T.M."/>
            <person name="Davidsen T.M."/>
            <person name="Wayne K.J."/>
            <person name="Tettelin H."/>
            <person name="Glass J.I."/>
            <person name="Rusch D."/>
            <person name="Podicherti R."/>
            <person name="Tsui H.-C.T."/>
            <person name="Winkler M.E."/>
        </authorList>
    </citation>
    <scope>NUCLEOTIDE SEQUENCE</scope>
</reference>
<organism evidence="1">
    <name type="scientific">marine metagenome</name>
    <dbReference type="NCBI Taxonomy" id="408172"/>
    <lineage>
        <taxon>unclassified sequences</taxon>
        <taxon>metagenomes</taxon>
        <taxon>ecological metagenomes</taxon>
    </lineage>
</organism>
<proteinExistence type="predicted"/>
<accession>A0A383BHC3</accession>
<sequence length="151" mass="15908">VVVVIVAIVSAVAYPNFSSWKTDRELRQGAEKITNLIAGINTQAQRGSYPYVQVHISPSGTAGGGSSSVTFTSKGMKQSTLSSKLNAGTSLTCPMTGAGTGDWDVDVAEYRLENLAVHFDSDGAVCFSKDGSLFGKEGEIQSNLNITIEKV</sequence>
<evidence type="ECO:0008006" key="2">
    <source>
        <dbReference type="Google" id="ProtNLM"/>
    </source>
</evidence>
<dbReference type="InterPro" id="IPR045584">
    <property type="entry name" value="Pilin-like"/>
</dbReference>
<dbReference type="AlphaFoldDB" id="A0A383BHC3"/>
<evidence type="ECO:0000313" key="1">
    <source>
        <dbReference type="EMBL" id="SVE19269.1"/>
    </source>
</evidence>
<feature type="non-terminal residue" evidence="1">
    <location>
        <position position="1"/>
    </location>
</feature>